<sequence>MGRWRAFAAGIRLEVATYRAIARHPNTPVASRALIAVAVGYMLSPIDLIPDFIPVIGHLDDVLVVPGLIALALWLVPGDVVRDARAVARRKTASQKGHEHGQALTRGPRRRG</sequence>
<evidence type="ECO:0000256" key="6">
    <source>
        <dbReference type="SAM" id="Phobius"/>
    </source>
</evidence>
<protein>
    <recommendedName>
        <fullName evidence="7">DUF1232 domain-containing protein</fullName>
    </recommendedName>
</protein>
<dbReference type="EMBL" id="MN079111">
    <property type="protein sequence ID" value="QEA05808.1"/>
    <property type="molecule type" value="Genomic_DNA"/>
</dbReference>
<accession>A0A5B8RCZ4</accession>
<evidence type="ECO:0000256" key="2">
    <source>
        <dbReference type="ARBA" id="ARBA00022692"/>
    </source>
</evidence>
<reference evidence="8" key="1">
    <citation type="submission" date="2019-06" db="EMBL/GenBank/DDBJ databases">
        <authorList>
            <person name="Murdoch R.W."/>
            <person name="Fathepure B."/>
        </authorList>
    </citation>
    <scope>NUCLEOTIDE SEQUENCE</scope>
</reference>
<dbReference type="InterPro" id="IPR010652">
    <property type="entry name" value="DUF1232"/>
</dbReference>
<proteinExistence type="predicted"/>
<evidence type="ECO:0000256" key="4">
    <source>
        <dbReference type="ARBA" id="ARBA00023136"/>
    </source>
</evidence>
<organism evidence="8">
    <name type="scientific">uncultured organism</name>
    <dbReference type="NCBI Taxonomy" id="155900"/>
    <lineage>
        <taxon>unclassified sequences</taxon>
        <taxon>environmental samples</taxon>
    </lineage>
</organism>
<feature type="transmembrane region" description="Helical" evidence="6">
    <location>
        <begin position="29"/>
        <end position="50"/>
    </location>
</feature>
<feature type="transmembrane region" description="Helical" evidence="6">
    <location>
        <begin position="62"/>
        <end position="81"/>
    </location>
</feature>
<evidence type="ECO:0000313" key="8">
    <source>
        <dbReference type="EMBL" id="QEA05808.1"/>
    </source>
</evidence>
<keyword evidence="2 6" id="KW-0812">Transmembrane</keyword>
<keyword evidence="4 6" id="KW-0472">Membrane</keyword>
<comment type="subcellular location">
    <subcellularLocation>
        <location evidence="1">Endomembrane system</location>
        <topology evidence="1">Multi-pass membrane protein</topology>
    </subcellularLocation>
</comment>
<evidence type="ECO:0000256" key="3">
    <source>
        <dbReference type="ARBA" id="ARBA00022989"/>
    </source>
</evidence>
<evidence type="ECO:0000256" key="5">
    <source>
        <dbReference type="SAM" id="MobiDB-lite"/>
    </source>
</evidence>
<feature type="region of interest" description="Disordered" evidence="5">
    <location>
        <begin position="89"/>
        <end position="112"/>
    </location>
</feature>
<keyword evidence="3 6" id="KW-1133">Transmembrane helix</keyword>
<evidence type="ECO:0000256" key="1">
    <source>
        <dbReference type="ARBA" id="ARBA00004127"/>
    </source>
</evidence>
<gene>
    <name evidence="8" type="ORF">KBTEX_02133</name>
</gene>
<feature type="domain" description="DUF1232" evidence="7">
    <location>
        <begin position="32"/>
        <end position="66"/>
    </location>
</feature>
<name>A0A5B8RCZ4_9ZZZZ</name>
<dbReference type="Pfam" id="PF06803">
    <property type="entry name" value="DUF1232"/>
    <property type="match status" value="1"/>
</dbReference>
<dbReference type="AlphaFoldDB" id="A0A5B8RCZ4"/>
<evidence type="ECO:0000259" key="7">
    <source>
        <dbReference type="Pfam" id="PF06803"/>
    </source>
</evidence>